<keyword evidence="6" id="KW-0276">Fatty acid metabolism</keyword>
<dbReference type="SUPFAM" id="SSF52777">
    <property type="entry name" value="CoA-dependent acyltransferases"/>
    <property type="match status" value="4"/>
</dbReference>
<dbReference type="InterPro" id="IPR049900">
    <property type="entry name" value="PKS_mFAS_DH"/>
</dbReference>
<reference evidence="15 16" key="1">
    <citation type="submission" date="2019-06" db="EMBL/GenBank/DDBJ databases">
        <title>Genomic Encyclopedia of Type Strains, Phase IV (KMG-V): Genome sequencing to study the core and pangenomes of soil and plant-associated prokaryotes.</title>
        <authorList>
            <person name="Whitman W."/>
        </authorList>
    </citation>
    <scope>NUCLEOTIDE SEQUENCE [LARGE SCALE GENOMIC DNA]</scope>
    <source>
        <strain evidence="15 16">BR 11622</strain>
    </source>
</reference>
<keyword evidence="5" id="KW-0677">Repeat</keyword>
<dbReference type="InterPro" id="IPR009081">
    <property type="entry name" value="PP-bd_ACP"/>
</dbReference>
<evidence type="ECO:0000256" key="11">
    <source>
        <dbReference type="SAM" id="MobiDB-lite"/>
    </source>
</evidence>
<dbReference type="SMART" id="SM00822">
    <property type="entry name" value="PKS_KR"/>
    <property type="match status" value="1"/>
</dbReference>
<feature type="domain" description="Carrier" evidence="12">
    <location>
        <begin position="982"/>
        <end position="1057"/>
    </location>
</feature>
<evidence type="ECO:0000256" key="9">
    <source>
        <dbReference type="ARBA" id="ARBA00029443"/>
    </source>
</evidence>
<dbReference type="GO" id="GO:0031177">
    <property type="term" value="F:phosphopantetheine binding"/>
    <property type="evidence" value="ECO:0007669"/>
    <property type="project" value="InterPro"/>
</dbReference>
<comment type="caution">
    <text evidence="15">The sequence shown here is derived from an EMBL/GenBank/DDBJ whole genome shotgun (WGS) entry which is preliminary data.</text>
</comment>
<dbReference type="InterPro" id="IPR049552">
    <property type="entry name" value="PKS_DH_N"/>
</dbReference>
<dbReference type="InterPro" id="IPR023213">
    <property type="entry name" value="CAT-like_dom_sf"/>
</dbReference>
<dbReference type="InterPro" id="IPR016039">
    <property type="entry name" value="Thiolase-like"/>
</dbReference>
<feature type="domain" description="Carrier" evidence="12">
    <location>
        <begin position="2042"/>
        <end position="2117"/>
    </location>
</feature>
<dbReference type="InterPro" id="IPR020845">
    <property type="entry name" value="AMP-binding_CS"/>
</dbReference>
<feature type="active site" description="Proton donor; for dehydratase activity" evidence="10">
    <location>
        <position position="3201"/>
    </location>
</feature>
<dbReference type="RefSeq" id="WP_145735192.1">
    <property type="nucleotide sequence ID" value="NZ_VITR01000015.1"/>
</dbReference>
<proteinExistence type="inferred from homology"/>
<dbReference type="SUPFAM" id="SSF53901">
    <property type="entry name" value="Thiolase-like"/>
    <property type="match status" value="1"/>
</dbReference>
<evidence type="ECO:0000313" key="16">
    <source>
        <dbReference type="Proteomes" id="UP000315751"/>
    </source>
</evidence>
<protein>
    <submittedName>
        <fullName evidence="15">Amino acid adenylation domain-containing protein</fullName>
    </submittedName>
</protein>
<dbReference type="Gene3D" id="3.30.559.10">
    <property type="entry name" value="Chloramphenicol acetyltransferase-like domain"/>
    <property type="match status" value="2"/>
</dbReference>
<evidence type="ECO:0000259" key="12">
    <source>
        <dbReference type="PROSITE" id="PS50075"/>
    </source>
</evidence>
<dbReference type="Pfam" id="PF16197">
    <property type="entry name" value="KAsynt_C_assoc"/>
    <property type="match status" value="1"/>
</dbReference>
<dbReference type="GO" id="GO:0009366">
    <property type="term" value="C:enterobactin synthetase complex"/>
    <property type="evidence" value="ECO:0007669"/>
    <property type="project" value="TreeGrafter"/>
</dbReference>
<comment type="similarity">
    <text evidence="9">In the C-terminal section; belongs to the NRP synthetase family.</text>
</comment>
<dbReference type="InterPro" id="IPR014031">
    <property type="entry name" value="Ketoacyl_synth_C"/>
</dbReference>
<keyword evidence="2" id="KW-0596">Phosphopantetheine</keyword>
<dbReference type="InterPro" id="IPR032821">
    <property type="entry name" value="PKS_assoc"/>
</dbReference>
<keyword evidence="8" id="KW-0511">Multifunctional enzyme</keyword>
<dbReference type="InterPro" id="IPR014043">
    <property type="entry name" value="Acyl_transferase_dom"/>
</dbReference>
<feature type="domain" description="Ketosynthase family 3 (KS3)" evidence="13">
    <location>
        <begin position="2133"/>
        <end position="2559"/>
    </location>
</feature>
<dbReference type="Gene3D" id="3.30.559.30">
    <property type="entry name" value="Nonribosomal peptide synthetase, condensation domain"/>
    <property type="match status" value="2"/>
</dbReference>
<evidence type="ECO:0000313" key="15">
    <source>
        <dbReference type="EMBL" id="TWB37256.1"/>
    </source>
</evidence>
<dbReference type="InterPro" id="IPR020806">
    <property type="entry name" value="PKS_PP-bd"/>
</dbReference>
<dbReference type="Gene3D" id="3.40.366.10">
    <property type="entry name" value="Malonyl-Coenzyme A Acyl Carrier Protein, domain 2"/>
    <property type="match status" value="1"/>
</dbReference>
<keyword evidence="3" id="KW-0597">Phosphoprotein</keyword>
<evidence type="ECO:0000256" key="7">
    <source>
        <dbReference type="ARBA" id="ARBA00023098"/>
    </source>
</evidence>
<dbReference type="Gene3D" id="3.40.50.12780">
    <property type="entry name" value="N-terminal domain of ligase-like"/>
    <property type="match status" value="1"/>
</dbReference>
<dbReference type="InterPro" id="IPR045851">
    <property type="entry name" value="AMP-bd_C_sf"/>
</dbReference>
<dbReference type="InterPro" id="IPR057326">
    <property type="entry name" value="KR_dom"/>
</dbReference>
<gene>
    <name evidence="15" type="ORF">FBZ90_11569</name>
</gene>
<evidence type="ECO:0000256" key="3">
    <source>
        <dbReference type="ARBA" id="ARBA00022553"/>
    </source>
</evidence>
<name>A0A560GTB4_9PROT</name>
<dbReference type="InterPro" id="IPR018201">
    <property type="entry name" value="Ketoacyl_synth_AS"/>
</dbReference>
<dbReference type="InterPro" id="IPR010071">
    <property type="entry name" value="AA_adenyl_dom"/>
</dbReference>
<dbReference type="SMART" id="SM00823">
    <property type="entry name" value="PKS_PP"/>
    <property type="match status" value="3"/>
</dbReference>
<dbReference type="Gene3D" id="3.10.129.110">
    <property type="entry name" value="Polyketide synthase dehydratase"/>
    <property type="match status" value="1"/>
</dbReference>
<dbReference type="InterPro" id="IPR016035">
    <property type="entry name" value="Acyl_Trfase/lysoPLipase"/>
</dbReference>
<dbReference type="GO" id="GO:0004315">
    <property type="term" value="F:3-oxoacyl-[acyl-carrier-protein] synthase activity"/>
    <property type="evidence" value="ECO:0007669"/>
    <property type="project" value="InterPro"/>
</dbReference>
<dbReference type="Pfam" id="PF02801">
    <property type="entry name" value="Ketoacyl-synt_C"/>
    <property type="match status" value="1"/>
</dbReference>
<feature type="active site" description="Proton acceptor; for dehydratase activity" evidence="10">
    <location>
        <position position="3043"/>
    </location>
</feature>
<dbReference type="SUPFAM" id="SSF51735">
    <property type="entry name" value="NAD(P)-binding Rossmann-fold domains"/>
    <property type="match status" value="2"/>
</dbReference>
<dbReference type="InterPro" id="IPR042104">
    <property type="entry name" value="PKS_dehydratase_sf"/>
</dbReference>
<feature type="region of interest" description="Disordered" evidence="11">
    <location>
        <begin position="3748"/>
        <end position="3770"/>
    </location>
</feature>
<feature type="region of interest" description="N-terminal hotdog fold" evidence="10">
    <location>
        <begin position="3003"/>
        <end position="3135"/>
    </location>
</feature>
<dbReference type="InterPro" id="IPR020841">
    <property type="entry name" value="PKS_Beta-ketoAc_synthase_dom"/>
</dbReference>
<dbReference type="SUPFAM" id="SSF52151">
    <property type="entry name" value="FabD/lysophospholipase-like"/>
    <property type="match status" value="1"/>
</dbReference>
<feature type="domain" description="PKS/mFAS DH" evidence="14">
    <location>
        <begin position="3003"/>
        <end position="3286"/>
    </location>
</feature>
<dbReference type="Gene3D" id="3.30.300.30">
    <property type="match status" value="2"/>
</dbReference>
<keyword evidence="4" id="KW-0808">Transferase</keyword>
<dbReference type="Pfam" id="PF08659">
    <property type="entry name" value="KR"/>
    <property type="match status" value="1"/>
</dbReference>
<dbReference type="InterPro" id="IPR036736">
    <property type="entry name" value="ACP-like_sf"/>
</dbReference>
<feature type="domain" description="Carrier" evidence="12">
    <location>
        <begin position="3767"/>
        <end position="3842"/>
    </location>
</feature>
<dbReference type="InterPro" id="IPR025110">
    <property type="entry name" value="AMP-bd_C"/>
</dbReference>
<feature type="compositionally biased region" description="Low complexity" evidence="11">
    <location>
        <begin position="3749"/>
        <end position="3770"/>
    </location>
</feature>
<dbReference type="GO" id="GO:0005829">
    <property type="term" value="C:cytosol"/>
    <property type="evidence" value="ECO:0007669"/>
    <property type="project" value="TreeGrafter"/>
</dbReference>
<evidence type="ECO:0000256" key="6">
    <source>
        <dbReference type="ARBA" id="ARBA00022832"/>
    </source>
</evidence>
<dbReference type="Gene3D" id="3.40.50.1820">
    <property type="entry name" value="alpha/beta hydrolase"/>
    <property type="match status" value="1"/>
</dbReference>
<dbReference type="Gene3D" id="3.40.47.10">
    <property type="match status" value="1"/>
</dbReference>
<dbReference type="InterPro" id="IPR001242">
    <property type="entry name" value="Condensation_dom"/>
</dbReference>
<dbReference type="Pfam" id="PF00501">
    <property type="entry name" value="AMP-binding"/>
    <property type="match status" value="2"/>
</dbReference>
<dbReference type="CDD" id="cd19531">
    <property type="entry name" value="LCL_NRPS-like"/>
    <property type="match status" value="2"/>
</dbReference>
<feature type="region of interest" description="Disordered" evidence="11">
    <location>
        <begin position="3124"/>
        <end position="3144"/>
    </location>
</feature>
<evidence type="ECO:0000256" key="10">
    <source>
        <dbReference type="PROSITE-ProRule" id="PRU01363"/>
    </source>
</evidence>
<dbReference type="InterPro" id="IPR001227">
    <property type="entry name" value="Ac_transferase_dom_sf"/>
</dbReference>
<dbReference type="SUPFAM" id="SSF53474">
    <property type="entry name" value="alpha/beta-Hydrolases"/>
    <property type="match status" value="1"/>
</dbReference>
<dbReference type="SMART" id="SM00824">
    <property type="entry name" value="PKS_TE"/>
    <property type="match status" value="1"/>
</dbReference>
<dbReference type="Gene3D" id="2.30.38.10">
    <property type="entry name" value="Luciferase, Domain 3"/>
    <property type="match status" value="1"/>
</dbReference>
<dbReference type="Pfam" id="PF00668">
    <property type="entry name" value="Condensation"/>
    <property type="match status" value="2"/>
</dbReference>
<dbReference type="PANTHER" id="PTHR45527">
    <property type="entry name" value="NONRIBOSOMAL PEPTIDE SYNTHETASE"/>
    <property type="match status" value="1"/>
</dbReference>
<dbReference type="PROSITE" id="PS50075">
    <property type="entry name" value="CARRIER"/>
    <property type="match status" value="3"/>
</dbReference>
<dbReference type="EMBL" id="VITR01000015">
    <property type="protein sequence ID" value="TWB37256.1"/>
    <property type="molecule type" value="Genomic_DNA"/>
</dbReference>
<evidence type="ECO:0000256" key="1">
    <source>
        <dbReference type="ARBA" id="ARBA00001957"/>
    </source>
</evidence>
<dbReference type="GO" id="GO:0009239">
    <property type="term" value="P:enterobactin biosynthetic process"/>
    <property type="evidence" value="ECO:0007669"/>
    <property type="project" value="TreeGrafter"/>
</dbReference>
<dbReference type="InterPro" id="IPR001031">
    <property type="entry name" value="Thioesterase"/>
</dbReference>
<dbReference type="SMART" id="SM00826">
    <property type="entry name" value="PKS_DH"/>
    <property type="match status" value="1"/>
</dbReference>
<dbReference type="GO" id="GO:0047527">
    <property type="term" value="F:2,3-dihydroxybenzoate-serine ligase activity"/>
    <property type="evidence" value="ECO:0007669"/>
    <property type="project" value="TreeGrafter"/>
</dbReference>
<dbReference type="SMART" id="SM00825">
    <property type="entry name" value="PKS_KS"/>
    <property type="match status" value="1"/>
</dbReference>
<dbReference type="SUPFAM" id="SSF55048">
    <property type="entry name" value="Probable ACP-binding domain of malonyl-CoA ACP transacylase"/>
    <property type="match status" value="1"/>
</dbReference>
<dbReference type="InterPro" id="IPR020802">
    <property type="entry name" value="TesA-like"/>
</dbReference>
<dbReference type="InterPro" id="IPR014030">
    <property type="entry name" value="Ketoacyl_synth_N"/>
</dbReference>
<evidence type="ECO:0000256" key="2">
    <source>
        <dbReference type="ARBA" id="ARBA00022450"/>
    </source>
</evidence>
<dbReference type="PROSITE" id="PS00455">
    <property type="entry name" value="AMP_BINDING"/>
    <property type="match status" value="2"/>
</dbReference>
<evidence type="ECO:0000259" key="13">
    <source>
        <dbReference type="PROSITE" id="PS52004"/>
    </source>
</evidence>
<dbReference type="Gene3D" id="3.40.50.720">
    <property type="entry name" value="NAD(P)-binding Rossmann-like Domain"/>
    <property type="match status" value="1"/>
</dbReference>
<dbReference type="PROSITE" id="PS52019">
    <property type="entry name" value="PKS_MFAS_DH"/>
    <property type="match status" value="1"/>
</dbReference>
<dbReference type="Pfam" id="PF21394">
    <property type="entry name" value="Beta-ketacyl_N"/>
    <property type="match status" value="1"/>
</dbReference>
<sequence length="4153" mass="439592">MDDALARDLAPRLPPPSAAQRRLWFVSQFEDQGRTYNVPVALHLRGRLDVAALERALALMTQRHDALRFRFPAVDGEPVIDEVEEPFALARATASDDAAFDSFAAAEAARPFNLEHGPLFRATLVARGPEAHALLLNCHHIIIDDWSVAVLLRDLGRAYDALVAGLTPPLPPTQFRFADHLAREATEGIPFLEEQYDHWARRLADAPALIPLPTDNPRPRVQSFVGDRVSFTVPAPAAAALRGLGRQLGATLFMTGLAAFALVLARYTRQADLVVGAPMARRTTPEAEGLVGFFVNVVPLRLDLGGAPTFAEMVRRVRAELLDALDNADVPFDGLVERLRPRRDPGHTPLFQVMFDALADSFGTLTMSGLEVEASPLNSGTSKYDLTLSLKDTGSHILGAVEYSTDLFTAATAERLARHYTILLAAAVAAPETPIAQLPLMPADEVATLLALAQPASPLAPPPWPAFPRLFQAAAARRATAVAIVHGDRQIRYGELAARVDALAARLTAAGAVPGRPVAVMLDYGPDVVVALLAIHRAGAAFLPVSPEDARAPEVLADAAPTLILTTAARQPSNPPAPLLLIEAGAEGGAIPPPVNWAPVSWAAEDLAYVLYTSGSTGRPKGVRVTHGALAAACQAWAQVYDLADPDLATLQMANFTFDVFIGDVARTLGSGGRLVMVPRDTLLDPPSLYRLMLAETVRFAEFVPVVLRELLTHLEAVGQRLDGLKTLVCGSDIWFVHEYRRVQALCAAGARVYGSYGVTEATIDSALIALEAPQGLDGGERAMPIGRPIPSAQLHVLDPDLCLVPVGVPGELVIGGPAVADGYLNRPDLTASRFLTGGFDTHGRLVAGLGPGRYYRTGDLCRQSPDGVIEFLGRLDNQVKIRGFRIEPGEVETVLSEHPGVRECAVLAHPAPGGEAELAAYVRGEAPLDAVRAYLRQRLPAHMVPSHLMAMDVFPLTSSGKINRKALPSPAPVIGNGVQVAPRDETERQVAALWVELLRVPAVGAHDDFFALGGHSLLGARLMSRLRDHFGVALPLSDLFAGPTVADLAERVAAAKRESGPAAPGDDAPLPPAPADERRRLSHAQRRLWLTQRLGGMTAAYNIPDAQRLRGPLDTGALALALADVAARHEALRSRFSATVDSITTADGHRVEEPTVAIMPPGPVDLVQRPATEDTLPGLLAEQASLVFDLAREAPLRALLLTLAADDHVLCVTTHHIASDGWSSGLFWRELAACYDARRNHRTPSLPPLPAQYADYATWQRGRLVETEHAHLAYWRRQLANPPTPLALPVRPGAPTPASDVGATLDFTLPPALAQDLRQRAQAWRCTPFMVLYAAFTLVLWRYTGQDDIMVGCPVAGRRHRDAEPLIGFFVNMLPLRLTIGGDDTVASLAARARQTCLEAFDHQDVPFDLLVERLNPERGPGQHPYFQVGLVWQDGVEAPTTLGDLAMTPVPVALNHAKLDLVLALGGPEARTASLAYRTDLFDDATIARLRDHLLVLLAGLAEGDDARRVADLPLLTAAERRQALVDWNDTATPWPHPAPTLDGVISTQAQRTPDAVALEHGGRRWSYRALDRLAGHLAMTLRARGVGRGDTVGLYTGRHPHLVTGMLGILKAGAAYVPLDPEAPADGWSRHVVADAGLSAVVTRADMASAAAALGLPLVVVDDLVDDAPVDPDTGLSGERQPGDRAYILYTSGSTGRPKGVAVSHGAIRNTVLAFIRHMALAPGARLLQFFSPVFDGVGCEVFPTLAGGGTVVFADRADLLPGPPLARTLARNRISHLLITPSALRLVPEDDLPDLQVIMVAGEACPPALAQRWATGRRFLNGYGPTETAVCASVTDYWAERGRLVLRPLENATLDVLDAAGNLMPVGLAGELCVGGAGLADGYLNLPDRTAAAFVSDRNRAGGRLYRTGDRVRRRPDGSIEFLGRADRQVKVRGFRIELDEVAVALARLPGVREAAALAPADREGQRQLVAYVVADGTSQWLRAAARRALPPSLVPDRIILLDALPKTSAGKIDHGALPAPSDQPALPSPAGAPVGALVGDGTLAIVTAIWREVLDRADVGPDEAFFDAGGHSLRLAVLHQRLTARFGPRLALADLLQHPTIRAQARALQGAPEGTIMPAPAAPAMTDDTAIAVIGLAGRFPGAGDVAAFWRNLREGIDVTTHFTEAELRARGAEAETLAHPGLVRTALPLEDMDRFDSGFFGFSPKEAQVMDPQQRLFLECAWTALEDGGYGDTAGPDRQIGVFAACGISHYLLDNVHPRRRELRLRPEQWVLGNDKDFLATRVAYKLDLRGPALTVETACSSSLVAVHMACESLRRGECAMALAGGVSIDAERVGYVSADGGILSAGGRCRPFDAAADGTTSGSGLAVVLLKPLAAAQADGDTIHAVIRGSAVNNDGTDKVSYTAPSVAGQARVIRQALAAAGVDAGTIGYVEAHGTGTRLGDPVEVRALAQALGDAAGTRAHPCVLGAVKGNIGHLDTAAGVAGLVKTVLALEQGIIPPTLGYDRPNPEIDFAAGPFTVAASALSWPAGAQRRAGVSSFGVGGTNAHVVLDAAPDTPAPVPDAQAGGRAIILPLSARTPQALAILARRLADHLRRHPEQVADAAYTLQVGRARLSHRATVVAHSAAEAAAGLAGAVASATVEKRVGRPVVFLFPGQGSQHVDMARELHAADPVFRATFDRCADILASPLAMDLRDLVHPPAEGDRAAAVERLTQTRYAQPALFAIEYALAQSLMAAGVRPSALMGHSLGEYVAACLSGLFTLDEALALVARRGALMQAQPPGAMLAVEGPAQAIISYLALGVEIAAENSPNHRVLAGSHDAISAVEAACVADGRPHRRLQTSHAFHSALMAGAADGLLLASHPPAGRLTIPFVSNLTGTWFNATDAADPTYWARHLRQPVRFADGLATLTAEGDPILVEVGPGRALTTLLADRDVIPCLPHARETAGDADTYAQALALLWRRGADLDWRARHLDAAGRIARRRVPLPTYPFQRDRHWIDRPGAPQPPLVRYWRRDGADRIIVTLGLSADHWMVDGHRLFDGRPTLPGTGCLELARAAVAAVSGEALPTLSEVYFPAPLVLDPEEAPQVRLVLTGTGPVRDFVLESRAAGNEDWRPHAQGLAEPAAGPPPPSAVPEPRGEAVPLAPLAQALVAYGPAWRCFEQVWRDGTDAGWAWLCQPDQDMDADLALHPALADMATAFLSLATRLDQGDTRALVPFHYGRVQLYQPLPRRLLSHARRVGPDAYDVDLYAPRTEGTDGLSRVATIERFTLRAAMSAPAAARTPADWCQVPVTRPAPAIGPALTAVRWLVFGDLPVAAPPGSVMVEAGPHFERVADDRYRLRPNHAADHAALLDALRAEGGVPGQMIHAWTLTGGTVAAGTVADGTVADGFASLLALARAFGPAVHTPTILTLLTRQAAGLPGEAAAPAAAGAVGLSRALGWEFPALRCRQIDLDAGTDPAALARELAATPPDPAPPGGTTVALRQGRRLILDLEPLAPRVDGDGPTWRAGGVYLITGGLGGMGLALAHHIARSAPGAKLALIARSQRDEPALASLGILGAEVAVFAADMGDAAAVRAAVAAVRHRFGAVAGVIHAAGREASGLVETTTEAAWRTVLAPKVAGTDALIDAVSGDGPDFILLCGSLAAWVGGLGQGDYAAANTYLEAAARRARAAGYPVTAVAWDTWAEVGMAVNHARRQGRGNAALDGLSTTEGCQVFDRAIMCGQPVLVVAKDRSLAALADPAGSRAGTPTAGRTGAGGPPRTATEQALADLWEDLLGVKRPGVEDNFFDLGGHSLLGTQLIARLRERWGRCLTLAEFLEEPTIARIARSLPVDDASGAGGVAIGAGSALDPDVQYCLVPVQARGTGRPFFCLPGMGGNVSQLLPLASALGDDRPFYGLQCLGLDGQREPHQSVEAMADHYIRCVRAVQPEGPYLLGGHSLGGKVAFEMAWRLTQAGERVAHLALFDSAAPPYARLPQPDDSQVLYTVLSIFGHYVGRRVAPDAAERRHVAALDLKGKLAFLQRRMEEFGLVKPGSDPGPIRGLFAVYQAAGRFGGHYDPNHAPITVPMTLYQARDPLPPGVSLPEIRLTPAWGWERFSTLPVALHAVPGDHFTCLTAAHVQALADTLRRELAVAEGMATGKAGAT</sequence>
<dbReference type="PROSITE" id="PS00606">
    <property type="entry name" value="KS3_1"/>
    <property type="match status" value="1"/>
</dbReference>
<dbReference type="InterPro" id="IPR042099">
    <property type="entry name" value="ANL_N_sf"/>
</dbReference>
<dbReference type="InterPro" id="IPR020807">
    <property type="entry name" value="PKS_DH"/>
</dbReference>
<dbReference type="PROSITE" id="PS52004">
    <property type="entry name" value="KS3_2"/>
    <property type="match status" value="1"/>
</dbReference>
<dbReference type="Pfam" id="PF14765">
    <property type="entry name" value="PS-DH"/>
    <property type="match status" value="1"/>
</dbReference>
<dbReference type="Pfam" id="PF13193">
    <property type="entry name" value="AMP-binding_C"/>
    <property type="match status" value="2"/>
</dbReference>
<dbReference type="InterPro" id="IPR000873">
    <property type="entry name" value="AMP-dep_synth/lig_dom"/>
</dbReference>
<dbReference type="Pfam" id="PF00550">
    <property type="entry name" value="PP-binding"/>
    <property type="match status" value="3"/>
</dbReference>
<feature type="region of interest" description="Disordered" evidence="11">
    <location>
        <begin position="1057"/>
        <end position="1082"/>
    </location>
</feature>
<dbReference type="Gene3D" id="3.40.50.980">
    <property type="match status" value="2"/>
</dbReference>
<evidence type="ECO:0000256" key="8">
    <source>
        <dbReference type="ARBA" id="ARBA00023268"/>
    </source>
</evidence>
<dbReference type="NCBIfam" id="TIGR01733">
    <property type="entry name" value="AA-adenyl-dom"/>
    <property type="match status" value="2"/>
</dbReference>
<dbReference type="PROSITE" id="PS00012">
    <property type="entry name" value="PHOSPHOPANTETHEINE"/>
    <property type="match status" value="1"/>
</dbReference>
<dbReference type="Pfam" id="PF00975">
    <property type="entry name" value="Thioesterase"/>
    <property type="match status" value="1"/>
</dbReference>
<dbReference type="OrthoDB" id="9778690at2"/>
<dbReference type="InterPro" id="IPR036291">
    <property type="entry name" value="NAD(P)-bd_dom_sf"/>
</dbReference>
<dbReference type="SMART" id="SM00827">
    <property type="entry name" value="PKS_AT"/>
    <property type="match status" value="1"/>
</dbReference>
<dbReference type="Proteomes" id="UP000315751">
    <property type="component" value="Unassembled WGS sequence"/>
</dbReference>
<organism evidence="15 16">
    <name type="scientific">Nitrospirillum amazonense</name>
    <dbReference type="NCBI Taxonomy" id="28077"/>
    <lineage>
        <taxon>Bacteria</taxon>
        <taxon>Pseudomonadati</taxon>
        <taxon>Pseudomonadota</taxon>
        <taxon>Alphaproteobacteria</taxon>
        <taxon>Rhodospirillales</taxon>
        <taxon>Azospirillaceae</taxon>
        <taxon>Nitrospirillum</taxon>
    </lineage>
</organism>
<comment type="cofactor">
    <cofactor evidence="1">
        <name>pantetheine 4'-phosphate</name>
        <dbReference type="ChEBI" id="CHEBI:47942"/>
    </cofactor>
</comment>
<dbReference type="Pfam" id="PF21089">
    <property type="entry name" value="PKS_DH_N"/>
    <property type="match status" value="1"/>
</dbReference>
<dbReference type="SUPFAM" id="SSF56801">
    <property type="entry name" value="Acetyl-CoA synthetase-like"/>
    <property type="match status" value="2"/>
</dbReference>
<keyword evidence="16" id="KW-1185">Reference proteome</keyword>
<dbReference type="InterPro" id="IPR016036">
    <property type="entry name" value="Malonyl_transacylase_ACP-bd"/>
</dbReference>
<dbReference type="InterPro" id="IPR029058">
    <property type="entry name" value="AB_hydrolase_fold"/>
</dbReference>
<evidence type="ECO:0000259" key="14">
    <source>
        <dbReference type="PROSITE" id="PS52019"/>
    </source>
</evidence>
<dbReference type="InterPro" id="IPR006162">
    <property type="entry name" value="Ppantetheine_attach_site"/>
</dbReference>
<evidence type="ECO:0000256" key="4">
    <source>
        <dbReference type="ARBA" id="ARBA00022679"/>
    </source>
</evidence>
<dbReference type="InterPro" id="IPR049551">
    <property type="entry name" value="PKS_DH_C"/>
</dbReference>
<dbReference type="FunFam" id="1.10.1200.10:FF:000016">
    <property type="entry name" value="Non-ribosomal peptide synthase"/>
    <property type="match status" value="2"/>
</dbReference>
<keyword evidence="7" id="KW-0443">Lipid metabolism</keyword>
<dbReference type="Gene3D" id="1.10.1200.10">
    <property type="entry name" value="ACP-like"/>
    <property type="match status" value="3"/>
</dbReference>
<dbReference type="SUPFAM" id="SSF47336">
    <property type="entry name" value="ACP-like"/>
    <property type="match status" value="3"/>
</dbReference>
<dbReference type="FunFam" id="3.40.47.10:FF:000042">
    <property type="entry name" value="Polyketide synthase Pks13"/>
    <property type="match status" value="1"/>
</dbReference>
<evidence type="ECO:0000256" key="5">
    <source>
        <dbReference type="ARBA" id="ARBA00022737"/>
    </source>
</evidence>
<dbReference type="PANTHER" id="PTHR45527:SF1">
    <property type="entry name" value="FATTY ACID SYNTHASE"/>
    <property type="match status" value="1"/>
</dbReference>
<feature type="region of interest" description="C-terminal hotdog fold" evidence="10">
    <location>
        <begin position="3145"/>
        <end position="3286"/>
    </location>
</feature>
<dbReference type="CDD" id="cd05930">
    <property type="entry name" value="A_NRPS"/>
    <property type="match status" value="2"/>
</dbReference>
<dbReference type="Gene3D" id="3.30.70.3290">
    <property type="match status" value="1"/>
</dbReference>
<dbReference type="GO" id="GO:0006633">
    <property type="term" value="P:fatty acid biosynthetic process"/>
    <property type="evidence" value="ECO:0007669"/>
    <property type="project" value="InterPro"/>
</dbReference>
<dbReference type="Pfam" id="PF00109">
    <property type="entry name" value="ketoacyl-synt"/>
    <property type="match status" value="1"/>
</dbReference>
<dbReference type="Pfam" id="PF00698">
    <property type="entry name" value="Acyl_transf_1"/>
    <property type="match status" value="1"/>
</dbReference>
<dbReference type="CDD" id="cd00833">
    <property type="entry name" value="PKS"/>
    <property type="match status" value="1"/>
</dbReference>
<dbReference type="GO" id="GO:0043041">
    <property type="term" value="P:amino acid activation for nonribosomal peptide biosynthetic process"/>
    <property type="evidence" value="ECO:0007669"/>
    <property type="project" value="TreeGrafter"/>
</dbReference>
<dbReference type="InterPro" id="IPR049490">
    <property type="entry name" value="C883_1060-like_KR_N"/>
</dbReference>
<accession>A0A560GTB4</accession>
<dbReference type="InterPro" id="IPR013968">
    <property type="entry name" value="PKS_KR"/>
</dbReference>